<dbReference type="GO" id="GO:0042742">
    <property type="term" value="P:defense response to bacterium"/>
    <property type="evidence" value="ECO:0007669"/>
    <property type="project" value="InterPro"/>
</dbReference>
<name>A0A5A5T654_9CHLR</name>
<keyword evidence="2" id="KW-1185">Reference proteome</keyword>
<dbReference type="NCBIfam" id="TIGR03898">
    <property type="entry name" value="lanti_MRSA_kill"/>
    <property type="match status" value="1"/>
</dbReference>
<dbReference type="EMBL" id="BIXY01000004">
    <property type="protein sequence ID" value="GCF06931.1"/>
    <property type="molecule type" value="Genomic_DNA"/>
</dbReference>
<organism evidence="1 2">
    <name type="scientific">Dictyobacter arantiisoli</name>
    <dbReference type="NCBI Taxonomy" id="2014874"/>
    <lineage>
        <taxon>Bacteria</taxon>
        <taxon>Bacillati</taxon>
        <taxon>Chloroflexota</taxon>
        <taxon>Ktedonobacteria</taxon>
        <taxon>Ktedonobacterales</taxon>
        <taxon>Dictyobacteraceae</taxon>
        <taxon>Dictyobacter</taxon>
    </lineage>
</organism>
<sequence>MIIDIARAWKDAQYRNSLNNEERAQLPQNPIGTLELTDIDLATISGACGPECGGLLGGLGLGLGINLGIDPCGESGGGYGYGGGFYHHHSGSWGGGFGGDFGGGSCDPCNPCH</sequence>
<dbReference type="Proteomes" id="UP000322530">
    <property type="component" value="Unassembled WGS sequence"/>
</dbReference>
<evidence type="ECO:0000313" key="1">
    <source>
        <dbReference type="EMBL" id="GCF06931.1"/>
    </source>
</evidence>
<protein>
    <recommendedName>
        <fullName evidence="3">Mersacidin/lichenicidin family type 2 lantibiotic</fullName>
    </recommendedName>
</protein>
<comment type="caution">
    <text evidence="1">The sequence shown here is derived from an EMBL/GenBank/DDBJ whole genome shotgun (WGS) entry which is preliminary data.</text>
</comment>
<evidence type="ECO:0008006" key="3">
    <source>
        <dbReference type="Google" id="ProtNLM"/>
    </source>
</evidence>
<accession>A0A5A5T654</accession>
<gene>
    <name evidence="1" type="ORF">KDI_04950</name>
</gene>
<dbReference type="AlphaFoldDB" id="A0A5A5T654"/>
<proteinExistence type="predicted"/>
<dbReference type="OrthoDB" id="3539673at2"/>
<dbReference type="InterPro" id="IPR027635">
    <property type="entry name" value="Lantibiotic2_lead_pep_dom"/>
</dbReference>
<evidence type="ECO:0000313" key="2">
    <source>
        <dbReference type="Proteomes" id="UP000322530"/>
    </source>
</evidence>
<reference evidence="1 2" key="1">
    <citation type="submission" date="2019-01" db="EMBL/GenBank/DDBJ databases">
        <title>Draft genome sequence of Dictyobacter sp. Uno17.</title>
        <authorList>
            <person name="Wang C.M."/>
            <person name="Zheng Y."/>
            <person name="Sakai Y."/>
            <person name="Abe K."/>
            <person name="Yokota A."/>
            <person name="Yabe S."/>
        </authorList>
    </citation>
    <scope>NUCLEOTIDE SEQUENCE [LARGE SCALE GENOMIC DNA]</scope>
    <source>
        <strain evidence="1 2">Uno17</strain>
    </source>
</reference>
<dbReference type="RefSeq" id="WP_149399983.1">
    <property type="nucleotide sequence ID" value="NZ_BIXY01000004.1"/>
</dbReference>